<dbReference type="InterPro" id="IPR037401">
    <property type="entry name" value="SnoaL-like"/>
</dbReference>
<accession>A0A109IK01</accession>
<dbReference type="SUPFAM" id="SSF54427">
    <property type="entry name" value="NTF2-like"/>
    <property type="match status" value="1"/>
</dbReference>
<dbReference type="Gene3D" id="3.10.450.50">
    <property type="match status" value="1"/>
</dbReference>
<evidence type="ECO:0000313" key="3">
    <source>
        <dbReference type="Proteomes" id="UP000198226"/>
    </source>
</evidence>
<dbReference type="Proteomes" id="UP000198226">
    <property type="component" value="Chromosome I"/>
</dbReference>
<keyword evidence="3" id="KW-1185">Reference proteome</keyword>
<protein>
    <submittedName>
        <fullName evidence="2">SnoaL-like domain-containing protein</fullName>
    </submittedName>
</protein>
<evidence type="ECO:0000313" key="2">
    <source>
        <dbReference type="EMBL" id="SCG41088.1"/>
    </source>
</evidence>
<name>A0A109IK01_9ACTN</name>
<dbReference type="Pfam" id="PF13577">
    <property type="entry name" value="SnoaL_4"/>
    <property type="match status" value="1"/>
</dbReference>
<evidence type="ECO:0000259" key="1">
    <source>
        <dbReference type="Pfam" id="PF13577"/>
    </source>
</evidence>
<dbReference type="RefSeq" id="WP_067308762.1">
    <property type="nucleotide sequence ID" value="NZ_LRMV01000068.1"/>
</dbReference>
<sequence>MGLSVEDRLAIHELVALHGHLMDGGEFGRMDELFCADVVYDVSAFGRGELRGHEAISEASLALGDANPVGHHVTNVCVSEDPDGTVRVRSKAIGIYADGRAGSVVYEDVVRREATGWRIAYRRVVPRRTPLRP</sequence>
<dbReference type="OrthoDB" id="9180262at2"/>
<gene>
    <name evidence="2" type="ORF">GA0070623_0746</name>
</gene>
<organism evidence="2 3">
    <name type="scientific">Micromonospora rifamycinica</name>
    <dbReference type="NCBI Taxonomy" id="291594"/>
    <lineage>
        <taxon>Bacteria</taxon>
        <taxon>Bacillati</taxon>
        <taxon>Actinomycetota</taxon>
        <taxon>Actinomycetes</taxon>
        <taxon>Micromonosporales</taxon>
        <taxon>Micromonosporaceae</taxon>
        <taxon>Micromonospora</taxon>
    </lineage>
</organism>
<dbReference type="AlphaFoldDB" id="A0A109IK01"/>
<dbReference type="InterPro" id="IPR032710">
    <property type="entry name" value="NTF2-like_dom_sf"/>
</dbReference>
<proteinExistence type="predicted"/>
<dbReference type="EMBL" id="LT607752">
    <property type="protein sequence ID" value="SCG41088.1"/>
    <property type="molecule type" value="Genomic_DNA"/>
</dbReference>
<reference evidence="3" key="1">
    <citation type="submission" date="2016-06" db="EMBL/GenBank/DDBJ databases">
        <authorList>
            <person name="Varghese N."/>
            <person name="Submissions Spin"/>
        </authorList>
    </citation>
    <scope>NUCLEOTIDE SEQUENCE [LARGE SCALE GENOMIC DNA]</scope>
    <source>
        <strain evidence="3">DSM 44983</strain>
    </source>
</reference>
<feature type="domain" description="SnoaL-like" evidence="1">
    <location>
        <begin position="5"/>
        <end position="123"/>
    </location>
</feature>